<keyword evidence="5 10" id="KW-0145">Chemotaxis</keyword>
<keyword evidence="7 10" id="KW-0283">Flagellar rotation</keyword>
<keyword evidence="11" id="KW-0966">Cell projection</keyword>
<dbReference type="GO" id="GO:0071973">
    <property type="term" value="P:bacterial-type flagellum-dependent cell motility"/>
    <property type="evidence" value="ECO:0007669"/>
    <property type="project" value="InterPro"/>
</dbReference>
<keyword evidence="11" id="KW-0969">Cilium</keyword>
<comment type="similarity">
    <text evidence="3 10">Belongs to the FliL family.</text>
</comment>
<evidence type="ECO:0000256" key="3">
    <source>
        <dbReference type="ARBA" id="ARBA00008281"/>
    </source>
</evidence>
<proteinExistence type="inferred from homology"/>
<dbReference type="EMBL" id="SITD01000043">
    <property type="protein sequence ID" value="TBM28992.1"/>
    <property type="molecule type" value="Genomic_DNA"/>
</dbReference>
<evidence type="ECO:0000256" key="9">
    <source>
        <dbReference type="ARBA" id="ARBA00023136"/>
    </source>
</evidence>
<keyword evidence="4" id="KW-1003">Cell membrane</keyword>
<dbReference type="GO" id="GO:0006935">
    <property type="term" value="P:chemotaxis"/>
    <property type="evidence" value="ECO:0007669"/>
    <property type="project" value="UniProtKB-KW"/>
</dbReference>
<dbReference type="AlphaFoldDB" id="A0A4Q9ETS5"/>
<protein>
    <recommendedName>
        <fullName evidence="10">Flagellar protein FliL</fullName>
    </recommendedName>
</protein>
<dbReference type="GO" id="GO:0009425">
    <property type="term" value="C:bacterial-type flagellum basal body"/>
    <property type="evidence" value="ECO:0007669"/>
    <property type="project" value="InterPro"/>
</dbReference>
<dbReference type="Pfam" id="PF03748">
    <property type="entry name" value="FliL"/>
    <property type="match status" value="1"/>
</dbReference>
<evidence type="ECO:0000256" key="1">
    <source>
        <dbReference type="ARBA" id="ARBA00002254"/>
    </source>
</evidence>
<keyword evidence="10" id="KW-0997">Cell inner membrane</keyword>
<evidence type="ECO:0000313" key="11">
    <source>
        <dbReference type="EMBL" id="TBM28992.1"/>
    </source>
</evidence>
<evidence type="ECO:0000256" key="2">
    <source>
        <dbReference type="ARBA" id="ARBA00004162"/>
    </source>
</evidence>
<keyword evidence="8" id="KW-1133">Transmembrane helix</keyword>
<gene>
    <name evidence="11" type="ORF">EYY89_07300</name>
</gene>
<dbReference type="Proteomes" id="UP000293380">
    <property type="component" value="Unassembled WGS sequence"/>
</dbReference>
<dbReference type="InterPro" id="IPR005503">
    <property type="entry name" value="FliL"/>
</dbReference>
<comment type="caution">
    <text evidence="11">The sequence shown here is derived from an EMBL/GenBank/DDBJ whole genome shotgun (WGS) entry which is preliminary data.</text>
</comment>
<organism evidence="11 12">
    <name type="scientific">Hafnia paralvei</name>
    <dbReference type="NCBI Taxonomy" id="546367"/>
    <lineage>
        <taxon>Bacteria</taxon>
        <taxon>Pseudomonadati</taxon>
        <taxon>Pseudomonadota</taxon>
        <taxon>Gammaproteobacteria</taxon>
        <taxon>Enterobacterales</taxon>
        <taxon>Hafniaceae</taxon>
        <taxon>Hafnia</taxon>
    </lineage>
</organism>
<comment type="subcellular location">
    <subcellularLocation>
        <location evidence="10">Cell inner membrane</location>
    </subcellularLocation>
    <subcellularLocation>
        <location evidence="2">Cell membrane</location>
        <topology evidence="2">Single-pass membrane protein</topology>
    </subcellularLocation>
</comment>
<accession>A0A4Q9ETS5</accession>
<evidence type="ECO:0000313" key="12">
    <source>
        <dbReference type="Proteomes" id="UP000293380"/>
    </source>
</evidence>
<evidence type="ECO:0000256" key="8">
    <source>
        <dbReference type="ARBA" id="ARBA00022989"/>
    </source>
</evidence>
<sequence length="156" mass="16956">MTVKTFSLGLVIALVAAVLAAFLAVMGNHLLAQPENGVGDKIAKIFSSDSDASVEFVEIKNVVITLKNDSKKERYLLLELALATSDAKETARTEAMIPAIRGATVGLLSDMEYAHIRGMNVTELREQLMAAYVKKFKSLNAGVPFHDVIISKMVFQ</sequence>
<keyword evidence="11" id="KW-0282">Flagellum</keyword>
<dbReference type="RefSeq" id="WP_070715437.1">
    <property type="nucleotide sequence ID" value="NZ_CP186712.1"/>
</dbReference>
<evidence type="ECO:0000256" key="6">
    <source>
        <dbReference type="ARBA" id="ARBA00022692"/>
    </source>
</evidence>
<evidence type="ECO:0000256" key="5">
    <source>
        <dbReference type="ARBA" id="ARBA00022500"/>
    </source>
</evidence>
<evidence type="ECO:0000256" key="4">
    <source>
        <dbReference type="ARBA" id="ARBA00022475"/>
    </source>
</evidence>
<comment type="function">
    <text evidence="1 10">Controls the rotational direction of flagella during chemotaxis.</text>
</comment>
<reference evidence="11 12" key="1">
    <citation type="submission" date="2019-02" db="EMBL/GenBank/DDBJ databases">
        <title>Comparative genomic analysis of the Hafnia genus genomes.</title>
        <authorList>
            <person name="Zhiqiu Y."/>
            <person name="Chao Y."/>
            <person name="Yuhui D."/>
            <person name="Di H."/>
            <person name="Bin L."/>
        </authorList>
    </citation>
    <scope>NUCLEOTIDE SEQUENCE [LARGE SCALE GENOMIC DNA]</scope>
    <source>
        <strain evidence="11 12">PCM_1194</strain>
    </source>
</reference>
<keyword evidence="6" id="KW-0812">Transmembrane</keyword>
<name>A0A4Q9ETS5_9GAMM</name>
<dbReference type="GO" id="GO:0005886">
    <property type="term" value="C:plasma membrane"/>
    <property type="evidence" value="ECO:0007669"/>
    <property type="project" value="UniProtKB-SubCell"/>
</dbReference>
<evidence type="ECO:0000256" key="10">
    <source>
        <dbReference type="RuleBase" id="RU364125"/>
    </source>
</evidence>
<evidence type="ECO:0000256" key="7">
    <source>
        <dbReference type="ARBA" id="ARBA00022779"/>
    </source>
</evidence>
<keyword evidence="9 10" id="KW-0472">Membrane</keyword>